<gene>
    <name evidence="12" type="ORF">DYE49_00210</name>
</gene>
<evidence type="ECO:0000256" key="7">
    <source>
        <dbReference type="ARBA" id="ARBA00022989"/>
    </source>
</evidence>
<evidence type="ECO:0000256" key="1">
    <source>
        <dbReference type="ARBA" id="ARBA00004651"/>
    </source>
</evidence>
<evidence type="ECO:0000256" key="6">
    <source>
        <dbReference type="ARBA" id="ARBA00022692"/>
    </source>
</evidence>
<feature type="transmembrane region" description="Helical" evidence="9">
    <location>
        <begin position="205"/>
        <end position="230"/>
    </location>
</feature>
<name>A0A7M1XJL1_9SPIR</name>
<comment type="function">
    <text evidence="10">Part of the ABC transporter complex MalEFGK involved in maltose/maltodextrin import. Probably responsible for the translocation of the substrate across the membrane.</text>
</comment>
<dbReference type="PANTHER" id="PTHR47314">
    <property type="entry name" value="MALTOSE/MALTODEXTRIN TRANSPORT SYSTEM PERMEASE PROTEIN MALF"/>
    <property type="match status" value="1"/>
</dbReference>
<sequence length="529" mass="59696">MAQETITNNLEYLSLSKLGRIGYKISHFFTGIPKKANKRIHDVPIQARKKGLAISNIFRLIARAFVRGDYKTRLSFILMGFGLVMRHQVIRGALYFLYEAFFIFFMITTGAGALRSLPTLGSLSSILFTVYDKDGLDIQQPAYFDNSFIILLNSILAFVFIGILIFLWYNQVRDSFNLQERNYIGRYASDKQTLKNVLDKSYDKTLLLIPIGGLTIFTIIPIVMMIVIAFTNYDYFHISPTKLFDWVGFYNLGQVFSSTGASQGAAFLRVFVQVLLWTIIWAIFATFSNYFLGMIVAMIINIKGIKLKKLWRTILISTIAVPQFISLMLISFMFGNSSFAPINAILINLGWTQSPISWLSDSSFNALLPKVVIILVNTWVGVPYTMLICTGLLMNIPEDLYESARIDGASPAKMYMKITLPYMLFVTGPYLLSQFIGNINNFNVIYLLSGGGPAFIYDTAKETVPAALTTSGVGQTDLLITWIYKLTTNQYYDYGLASVLGILVFVLVAFFSLLFYNNSNSVNNEEEFQ</sequence>
<organism evidence="12 13">
    <name type="scientific">Treponema rectale</name>
    <dbReference type="NCBI Taxonomy" id="744512"/>
    <lineage>
        <taxon>Bacteria</taxon>
        <taxon>Pseudomonadati</taxon>
        <taxon>Spirochaetota</taxon>
        <taxon>Spirochaetia</taxon>
        <taxon>Spirochaetales</taxon>
        <taxon>Treponemataceae</taxon>
        <taxon>Treponema</taxon>
    </lineage>
</organism>
<dbReference type="PROSITE" id="PS50928">
    <property type="entry name" value="ABC_TM1"/>
    <property type="match status" value="1"/>
</dbReference>
<dbReference type="SUPFAM" id="SSF161098">
    <property type="entry name" value="MetI-like"/>
    <property type="match status" value="1"/>
</dbReference>
<evidence type="ECO:0000256" key="5">
    <source>
        <dbReference type="ARBA" id="ARBA00022597"/>
    </source>
</evidence>
<comment type="similarity">
    <text evidence="2 10">Belongs to the binding-protein-dependent transport system permease family. MalFG subfamily.</text>
</comment>
<accession>A0A7M1XJL1</accession>
<keyword evidence="6 9" id="KW-0812">Transmembrane</keyword>
<keyword evidence="4 10" id="KW-1003">Cell membrane</keyword>
<proteinExistence type="inferred from homology"/>
<evidence type="ECO:0000256" key="4">
    <source>
        <dbReference type="ARBA" id="ARBA00022475"/>
    </source>
</evidence>
<keyword evidence="3 9" id="KW-0813">Transport</keyword>
<feature type="domain" description="ABC transmembrane type-1" evidence="11">
    <location>
        <begin position="275"/>
        <end position="515"/>
    </location>
</feature>
<evidence type="ECO:0000256" key="2">
    <source>
        <dbReference type="ARBA" id="ARBA00009047"/>
    </source>
</evidence>
<evidence type="ECO:0000256" key="10">
    <source>
        <dbReference type="RuleBase" id="RU367050"/>
    </source>
</evidence>
<dbReference type="AlphaFoldDB" id="A0A7M1XJL1"/>
<keyword evidence="8 9" id="KW-0472">Membrane</keyword>
<dbReference type="Gene3D" id="1.10.3720.10">
    <property type="entry name" value="MetI-like"/>
    <property type="match status" value="1"/>
</dbReference>
<evidence type="ECO:0000256" key="3">
    <source>
        <dbReference type="ARBA" id="ARBA00022448"/>
    </source>
</evidence>
<dbReference type="InterPro" id="IPR000515">
    <property type="entry name" value="MetI-like"/>
</dbReference>
<evidence type="ECO:0000313" key="13">
    <source>
        <dbReference type="Proteomes" id="UP000593591"/>
    </source>
</evidence>
<dbReference type="PANTHER" id="PTHR47314:SF1">
    <property type="entry name" value="MALTOSE_MALTODEXTRIN TRANSPORT SYSTEM PERMEASE PROTEIN MALF"/>
    <property type="match status" value="1"/>
</dbReference>
<keyword evidence="7 9" id="KW-1133">Transmembrane helix</keyword>
<feature type="transmembrane region" description="Helical" evidence="9">
    <location>
        <begin position="93"/>
        <end position="114"/>
    </location>
</feature>
<comment type="subcellular location">
    <subcellularLocation>
        <location evidence="1 9">Cell membrane</location>
        <topology evidence="1 9">Multi-pass membrane protein</topology>
    </subcellularLocation>
</comment>
<evidence type="ECO:0000256" key="9">
    <source>
        <dbReference type="RuleBase" id="RU363032"/>
    </source>
</evidence>
<evidence type="ECO:0000313" key="12">
    <source>
        <dbReference type="EMBL" id="QOS38961.1"/>
    </source>
</evidence>
<dbReference type="GO" id="GO:0042956">
    <property type="term" value="P:maltodextrin transmembrane transport"/>
    <property type="evidence" value="ECO:0007669"/>
    <property type="project" value="TreeGrafter"/>
</dbReference>
<reference evidence="12 13" key="1">
    <citation type="submission" date="2018-08" db="EMBL/GenBank/DDBJ databases">
        <title>The first complete genome of Treponema rectale (CHPAT), a commensal spirochete of the bovine rectum.</title>
        <authorList>
            <person name="Staton G.J."/>
            <person name="Clegg S.R."/>
            <person name="Carter S.D."/>
            <person name="Radford A.D."/>
            <person name="Darby A."/>
            <person name="Hall N."/>
            <person name="Birtles R.J."/>
            <person name="Evans N.J."/>
        </authorList>
    </citation>
    <scope>NUCLEOTIDE SEQUENCE [LARGE SCALE GENOMIC DNA]</scope>
    <source>
        <strain evidence="12 13">CHPA</strain>
    </source>
</reference>
<evidence type="ECO:0000256" key="8">
    <source>
        <dbReference type="ARBA" id="ARBA00023136"/>
    </source>
</evidence>
<dbReference type="InterPro" id="IPR035906">
    <property type="entry name" value="MetI-like_sf"/>
</dbReference>
<feature type="transmembrane region" description="Helical" evidence="9">
    <location>
        <begin position="274"/>
        <end position="302"/>
    </location>
</feature>
<dbReference type="KEGG" id="trc:DYE49_00210"/>
<keyword evidence="5 10" id="KW-0762">Sugar transport</keyword>
<dbReference type="EMBL" id="CP031517">
    <property type="protein sequence ID" value="QOS38961.1"/>
    <property type="molecule type" value="Genomic_DNA"/>
</dbReference>
<feature type="transmembrane region" description="Helical" evidence="9">
    <location>
        <begin position="148"/>
        <end position="169"/>
    </location>
</feature>
<feature type="transmembrane region" description="Helical" evidence="9">
    <location>
        <begin position="314"/>
        <end position="334"/>
    </location>
</feature>
<feature type="transmembrane region" description="Helical" evidence="9">
    <location>
        <begin position="494"/>
        <end position="516"/>
    </location>
</feature>
<dbReference type="Pfam" id="PF00528">
    <property type="entry name" value="BPD_transp_1"/>
    <property type="match status" value="1"/>
</dbReference>
<dbReference type="CDD" id="cd06261">
    <property type="entry name" value="TM_PBP2"/>
    <property type="match status" value="1"/>
</dbReference>
<evidence type="ECO:0000259" key="11">
    <source>
        <dbReference type="PROSITE" id="PS50928"/>
    </source>
</evidence>
<protein>
    <recommendedName>
        <fullName evidence="10">Maltose/maltodextrin transport system permease protein</fullName>
    </recommendedName>
</protein>
<feature type="transmembrane region" description="Helical" evidence="9">
    <location>
        <begin position="371"/>
        <end position="394"/>
    </location>
</feature>
<dbReference type="GO" id="GO:1990060">
    <property type="term" value="C:maltose transport complex"/>
    <property type="evidence" value="ECO:0007669"/>
    <property type="project" value="TreeGrafter"/>
</dbReference>
<dbReference type="GO" id="GO:0015423">
    <property type="term" value="F:ABC-type maltose transporter activity"/>
    <property type="evidence" value="ECO:0007669"/>
    <property type="project" value="TreeGrafter"/>
</dbReference>
<feature type="transmembrane region" description="Helical" evidence="9">
    <location>
        <begin position="414"/>
        <end position="432"/>
    </location>
</feature>
<dbReference type="Proteomes" id="UP000593591">
    <property type="component" value="Chromosome"/>
</dbReference>